<proteinExistence type="predicted"/>
<dbReference type="PANTHER" id="PTHR48081">
    <property type="entry name" value="AB HYDROLASE SUPERFAMILY PROTEIN C4A8.06C"/>
    <property type="match status" value="1"/>
</dbReference>
<dbReference type="Gene3D" id="3.40.50.1820">
    <property type="entry name" value="alpha/beta hydrolase"/>
    <property type="match status" value="1"/>
</dbReference>
<dbReference type="InterPro" id="IPR050300">
    <property type="entry name" value="GDXG_lipolytic_enzyme"/>
</dbReference>
<dbReference type="InterPro" id="IPR013094">
    <property type="entry name" value="AB_hydrolase_3"/>
</dbReference>
<comment type="caution">
    <text evidence="3">The sequence shown here is derived from an EMBL/GenBank/DDBJ whole genome shotgun (WGS) entry which is preliminary data.</text>
</comment>
<evidence type="ECO:0000259" key="2">
    <source>
        <dbReference type="Pfam" id="PF07859"/>
    </source>
</evidence>
<accession>A0A9P4Y2S6</accession>
<dbReference type="OrthoDB" id="408631at2759"/>
<dbReference type="Proteomes" id="UP000803844">
    <property type="component" value="Unassembled WGS sequence"/>
</dbReference>
<evidence type="ECO:0000256" key="1">
    <source>
        <dbReference type="ARBA" id="ARBA00022801"/>
    </source>
</evidence>
<dbReference type="GeneID" id="63839720"/>
<evidence type="ECO:0000313" key="3">
    <source>
        <dbReference type="EMBL" id="KAF3765400.1"/>
    </source>
</evidence>
<feature type="domain" description="Alpha/beta hydrolase fold-3" evidence="2">
    <location>
        <begin position="93"/>
        <end position="307"/>
    </location>
</feature>
<organism evidence="3 4">
    <name type="scientific">Cryphonectria parasitica (strain ATCC 38755 / EP155)</name>
    <dbReference type="NCBI Taxonomy" id="660469"/>
    <lineage>
        <taxon>Eukaryota</taxon>
        <taxon>Fungi</taxon>
        <taxon>Dikarya</taxon>
        <taxon>Ascomycota</taxon>
        <taxon>Pezizomycotina</taxon>
        <taxon>Sordariomycetes</taxon>
        <taxon>Sordariomycetidae</taxon>
        <taxon>Diaporthales</taxon>
        <taxon>Cryphonectriaceae</taxon>
        <taxon>Cryphonectria-Endothia species complex</taxon>
        <taxon>Cryphonectria</taxon>
    </lineage>
</organism>
<protein>
    <submittedName>
        <fullName evidence="3">Alpha/beta-hydrolase</fullName>
    </submittedName>
</protein>
<reference evidence="3" key="1">
    <citation type="journal article" date="2020" name="Phytopathology">
        <title>Genome sequence of the chestnut blight fungus Cryphonectria parasitica EP155: A fundamental resource for an archetypical invasive plant pathogen.</title>
        <authorList>
            <person name="Crouch J.A."/>
            <person name="Dawe A."/>
            <person name="Aerts A."/>
            <person name="Barry K."/>
            <person name="Churchill A.C.L."/>
            <person name="Grimwood J."/>
            <person name="Hillman B."/>
            <person name="Milgroom M.G."/>
            <person name="Pangilinan J."/>
            <person name="Smith M."/>
            <person name="Salamov A."/>
            <person name="Schmutz J."/>
            <person name="Yadav J."/>
            <person name="Grigoriev I.V."/>
            <person name="Nuss D."/>
        </authorList>
    </citation>
    <scope>NUCLEOTIDE SEQUENCE</scope>
    <source>
        <strain evidence="3">EP155</strain>
    </source>
</reference>
<dbReference type="EMBL" id="MU032347">
    <property type="protein sequence ID" value="KAF3765400.1"/>
    <property type="molecule type" value="Genomic_DNA"/>
</dbReference>
<keyword evidence="1" id="KW-0378">Hydrolase</keyword>
<dbReference type="PANTHER" id="PTHR48081:SF8">
    <property type="entry name" value="ALPHA_BETA HYDROLASE FOLD-3 DOMAIN-CONTAINING PROTEIN-RELATED"/>
    <property type="match status" value="1"/>
</dbReference>
<dbReference type="Pfam" id="PF07859">
    <property type="entry name" value="Abhydrolase_3"/>
    <property type="match status" value="1"/>
</dbReference>
<sequence length="338" mass="36790">MTPTKEELLQLGEADPDLAKALQEHPLPIDNSSLEARKAMAATLVEALRVQLGEPGPGIKKTEVPYQSSDGTVMRAMLFQPDPLPKDGAPVAMLIHGGGFAVGAPETEEMNARQLVREFGFICYTISYRLAPAHKFPSAPEDAWAALQSVAANAKTWGGDLSLGFIVGGTSAGANLAAGLAHRARDKKLSPPLTGQWLACPWLCYDGGLPEPYAGLGCSYEQNAFAPCLSMGSVEMYMEALQPDLKDGRFNVFGSPEGHDGLPPLYIQISGMDPLRDEAIFYEEELRVKCGVKTRRTIYPGVPHVFWALFPALTAHARRFQEDMKAGFEWLLKESRTK</sequence>
<dbReference type="RefSeq" id="XP_040776361.1">
    <property type="nucleotide sequence ID" value="XM_040922591.1"/>
</dbReference>
<name>A0A9P4Y2S6_CRYP1</name>
<keyword evidence="4" id="KW-1185">Reference proteome</keyword>
<gene>
    <name evidence="3" type="ORF">M406DRAFT_350975</name>
</gene>
<dbReference type="SUPFAM" id="SSF53474">
    <property type="entry name" value="alpha/beta-Hydrolases"/>
    <property type="match status" value="1"/>
</dbReference>
<dbReference type="GO" id="GO:0016787">
    <property type="term" value="F:hydrolase activity"/>
    <property type="evidence" value="ECO:0007669"/>
    <property type="project" value="UniProtKB-KW"/>
</dbReference>
<dbReference type="InterPro" id="IPR029058">
    <property type="entry name" value="AB_hydrolase_fold"/>
</dbReference>
<evidence type="ECO:0000313" key="4">
    <source>
        <dbReference type="Proteomes" id="UP000803844"/>
    </source>
</evidence>
<dbReference type="AlphaFoldDB" id="A0A9P4Y2S6"/>